<dbReference type="InterPro" id="IPR037674">
    <property type="entry name" value="PIG-G_N"/>
</dbReference>
<protein>
    <recommendedName>
        <fullName evidence="4 12">GPI ethanolamine phosphate transferase 2</fullName>
    </recommendedName>
</protein>
<evidence type="ECO:0000256" key="4">
    <source>
        <dbReference type="ARBA" id="ARBA00020830"/>
    </source>
</evidence>
<dbReference type="InterPro" id="IPR039527">
    <property type="entry name" value="PIGG/GPI7"/>
</dbReference>
<feature type="transmembrane region" description="Helical" evidence="12">
    <location>
        <begin position="923"/>
        <end position="944"/>
    </location>
</feature>
<comment type="caution">
    <text evidence="15">The sequence shown here is derived from an EMBL/GenBank/DDBJ whole genome shotgun (WGS) entry which is preliminary data.</text>
</comment>
<dbReference type="InterPro" id="IPR045687">
    <property type="entry name" value="PIGG/GPI7_C"/>
</dbReference>
<keyword evidence="11" id="KW-0325">Glycoprotein</keyword>
<organism evidence="15 16">
    <name type="scientific">Furculomyces boomerangus</name>
    <dbReference type="NCBI Taxonomy" id="61424"/>
    <lineage>
        <taxon>Eukaryota</taxon>
        <taxon>Fungi</taxon>
        <taxon>Fungi incertae sedis</taxon>
        <taxon>Zoopagomycota</taxon>
        <taxon>Kickxellomycotina</taxon>
        <taxon>Harpellomycetes</taxon>
        <taxon>Harpellales</taxon>
        <taxon>Harpellaceae</taxon>
        <taxon>Furculomyces</taxon>
    </lineage>
</organism>
<comment type="function">
    <text evidence="12">Ethanolamine phosphate transferase involved in glycosylphosphatidylinositol-anchor biosynthesis. Transfers ethanolamine phosphate to the GPI second mannose.</text>
</comment>
<keyword evidence="9 12" id="KW-1133">Transmembrane helix</keyword>
<feature type="transmembrane region" description="Helical" evidence="12">
    <location>
        <begin position="468"/>
        <end position="491"/>
    </location>
</feature>
<feature type="transmembrane region" description="Helical" evidence="12">
    <location>
        <begin position="964"/>
        <end position="988"/>
    </location>
</feature>
<keyword evidence="10 12" id="KW-0472">Membrane</keyword>
<evidence type="ECO:0000256" key="11">
    <source>
        <dbReference type="ARBA" id="ARBA00023180"/>
    </source>
</evidence>
<dbReference type="EMBL" id="MBFT01000051">
    <property type="protein sequence ID" value="PVU99101.1"/>
    <property type="molecule type" value="Genomic_DNA"/>
</dbReference>
<feature type="domain" description="GPI ethanolamine phosphate transferase 2 C-terminal" evidence="13">
    <location>
        <begin position="792"/>
        <end position="1009"/>
    </location>
</feature>
<feature type="transmembrane region" description="Helical" evidence="12">
    <location>
        <begin position="1000"/>
        <end position="1023"/>
    </location>
</feature>
<keyword evidence="8 12" id="KW-0256">Endoplasmic reticulum</keyword>
<dbReference type="UniPathway" id="UPA00196"/>
<dbReference type="STRING" id="61424.A0A2T9Z3F3"/>
<keyword evidence="6 12" id="KW-0808">Transferase</keyword>
<dbReference type="Gene3D" id="3.40.720.10">
    <property type="entry name" value="Alkaline Phosphatase, subunit A"/>
    <property type="match status" value="1"/>
</dbReference>
<comment type="pathway">
    <text evidence="2 12">Glycolipid biosynthesis; glycosylphosphatidylinositol-anchor biosynthesis.</text>
</comment>
<sequence>MNGKSTAFVTSIAVLLKIIGICLFIKGFFPIKQQIKGKSTWEALIKDSIETTNVDEIPASTHDKLVLMVVDALRNDFVFGNDSCMNFTKGLIDNKSALGYTAFAKVPTVTMPRIKALMTGTIPSYVDAVTNLLESHKESENSSDQEDSVIWQLVNNKKKNIHMFGDDTWLRLFPNSFKAHDGTTSFYVFDTTEVDNNVTRHIDSLFTDKKDDEHVWDGVILHYLGLDHIGHLEGPKSKMMCPKQTEMDGIVSKLYNNIVKSDSTRVSQSGLKSKPTLMVLLGDHGMNEIGNHGGSSEGEVSPAMVFISPSIKWNADMKSIGSIDQTDLVPTLSFMLGFPIPQNNLGVVIEEMFSDRTERELVQIYELNALSIRRIVLANYDIKPSNRKNKYSIHECKLFETDIERLECIFDVAKENHLNINQKILEGNISQNEINSLRIKLVGLYKSYCLEAHKVISETFGGYNLDSMLIGISCIFASALLFIFTRFWSVLETDAKKSSQDPFSKIFSIKTIYFGVLIIYGFSLFSTSFVEEEHMFWFYVSQGLLMLKFLHSMSSRDIKKAIKMVFLMVLIRILYFWNNLGVKWATETFSVRLWLTSGSNSSVFVLWSLFLASVGSLCMYLSYLHTRIYYPTPSPLENESENQNIKKNSGVLENRQIIDEKNNPEIVIQSEQKRSLLERKPKKPNRLIESLKDPKNIESFKRFDRMVSGEDETVVYLSRIHRASIYFGMNLMVVYKLETGLELSKYKIFESLPQESKRKVFDFLRPFLIPYKIIKFLCPPNLDMTVQSIYLLSIVSTILAVVVYKHRITSTNTKSKVSFSSAYFTDLMFSLLPVVLLVAKTHNSALIAIMFLIHYFALTGEYVGYGGYWIVVMYTLMNFFHYALGNTNSLSSLDLSSAYTGIGSLATNHSFYKFLYQATIVKLIYFSNFVSPILYFIGILSLSPKNTDLSSNNETGFRTHVFSSIRFILGSNTIILLFLLSATTLLRTHLFIWSVFAPKILYAFGWTILLFSMSLYGTIFSLIA</sequence>
<feature type="transmembrane region" description="Helical" evidence="12">
    <location>
        <begin position="565"/>
        <end position="584"/>
    </location>
</feature>
<evidence type="ECO:0000313" key="14">
    <source>
        <dbReference type="EMBL" id="PVU90636.1"/>
    </source>
</evidence>
<keyword evidence="5 12" id="KW-0337">GPI-anchor biosynthesis</keyword>
<feature type="transmembrane region" description="Helical" evidence="12">
    <location>
        <begin position="512"/>
        <end position="530"/>
    </location>
</feature>
<dbReference type="PANTHER" id="PTHR23072">
    <property type="entry name" value="PHOSPHATIDYLINOSITOL GLYCAN-RELATED"/>
    <property type="match status" value="1"/>
</dbReference>
<dbReference type="GO" id="GO:0006506">
    <property type="term" value="P:GPI anchor biosynthetic process"/>
    <property type="evidence" value="ECO:0007669"/>
    <property type="project" value="UniProtKB-UniPathway"/>
</dbReference>
<proteinExistence type="inferred from homology"/>
<dbReference type="AlphaFoldDB" id="A0A2T9Z3F3"/>
<evidence type="ECO:0000313" key="16">
    <source>
        <dbReference type="Proteomes" id="UP000245699"/>
    </source>
</evidence>
<dbReference type="Proteomes" id="UP000245699">
    <property type="component" value="Unassembled WGS sequence"/>
</dbReference>
<dbReference type="PANTHER" id="PTHR23072:SF0">
    <property type="entry name" value="GPI ETHANOLAMINE PHOSPHATE TRANSFERASE 2"/>
    <property type="match status" value="1"/>
</dbReference>
<name>A0A2T9Z3F3_9FUNG</name>
<dbReference type="Pfam" id="PF19316">
    <property type="entry name" value="PIGO_PIGG"/>
    <property type="match status" value="2"/>
</dbReference>
<dbReference type="Pfam" id="PF01663">
    <property type="entry name" value="Phosphodiest"/>
    <property type="match status" value="1"/>
</dbReference>
<evidence type="ECO:0000256" key="1">
    <source>
        <dbReference type="ARBA" id="ARBA00004477"/>
    </source>
</evidence>
<gene>
    <name evidence="15" type="ORF">BB559_001004</name>
    <name evidence="14" type="ORF">BB559_004495</name>
</gene>
<comment type="subcellular location">
    <subcellularLocation>
        <location evidence="1 12">Endoplasmic reticulum membrane</location>
        <topology evidence="1 12">Multi-pass membrane protein</topology>
    </subcellularLocation>
</comment>
<evidence type="ECO:0000256" key="8">
    <source>
        <dbReference type="ARBA" id="ARBA00022824"/>
    </source>
</evidence>
<keyword evidence="7 12" id="KW-0812">Transmembrane</keyword>
<dbReference type="SUPFAM" id="SSF53649">
    <property type="entry name" value="Alkaline phosphatase-like"/>
    <property type="match status" value="1"/>
</dbReference>
<feature type="transmembrane region" description="Helical" evidence="12">
    <location>
        <begin position="827"/>
        <end position="853"/>
    </location>
</feature>
<evidence type="ECO:0000259" key="13">
    <source>
        <dbReference type="Pfam" id="PF19316"/>
    </source>
</evidence>
<dbReference type="GO" id="GO:0051267">
    <property type="term" value="F:CP2 mannose-ethanolamine phosphotransferase activity"/>
    <property type="evidence" value="ECO:0007669"/>
    <property type="project" value="TreeGrafter"/>
</dbReference>
<feature type="transmembrane region" description="Helical" evidence="12">
    <location>
        <begin position="536"/>
        <end position="553"/>
    </location>
</feature>
<evidence type="ECO:0000256" key="12">
    <source>
        <dbReference type="RuleBase" id="RU367106"/>
    </source>
</evidence>
<feature type="transmembrane region" description="Helical" evidence="12">
    <location>
        <begin position="604"/>
        <end position="624"/>
    </location>
</feature>
<reference evidence="15 16" key="1">
    <citation type="journal article" date="2018" name="MBio">
        <title>Comparative Genomics Reveals the Core Gene Toolbox for the Fungus-Insect Symbiosis.</title>
        <authorList>
            <person name="Wang Y."/>
            <person name="Stata M."/>
            <person name="Wang W."/>
            <person name="Stajich J.E."/>
            <person name="White M.M."/>
            <person name="Moncalvo J.M."/>
        </authorList>
    </citation>
    <scope>NUCLEOTIDE SEQUENCE [LARGE SCALE GENOMIC DNA]</scope>
    <source>
        <strain evidence="15 16">AUS-77-4</strain>
    </source>
</reference>
<feature type="domain" description="GPI ethanolamine phosphate transferase 2 C-terminal" evidence="13">
    <location>
        <begin position="463"/>
        <end position="622"/>
    </location>
</feature>
<evidence type="ECO:0000256" key="7">
    <source>
        <dbReference type="ARBA" id="ARBA00022692"/>
    </source>
</evidence>
<dbReference type="InterPro" id="IPR002591">
    <property type="entry name" value="Phosphodiest/P_Trfase"/>
</dbReference>
<evidence type="ECO:0000256" key="3">
    <source>
        <dbReference type="ARBA" id="ARBA00005315"/>
    </source>
</evidence>
<dbReference type="CDD" id="cd16024">
    <property type="entry name" value="GPI_EPT_2"/>
    <property type="match status" value="1"/>
</dbReference>
<feature type="transmembrane region" description="Helical" evidence="12">
    <location>
        <begin position="789"/>
        <end position="807"/>
    </location>
</feature>
<evidence type="ECO:0000256" key="5">
    <source>
        <dbReference type="ARBA" id="ARBA00022502"/>
    </source>
</evidence>
<dbReference type="GO" id="GO:0005789">
    <property type="term" value="C:endoplasmic reticulum membrane"/>
    <property type="evidence" value="ECO:0007669"/>
    <property type="project" value="UniProtKB-SubCell"/>
</dbReference>
<accession>A0A2T9Z3F3</accession>
<evidence type="ECO:0000256" key="2">
    <source>
        <dbReference type="ARBA" id="ARBA00004687"/>
    </source>
</evidence>
<dbReference type="EMBL" id="MBFT01000470">
    <property type="protein sequence ID" value="PVU90636.1"/>
    <property type="molecule type" value="Genomic_DNA"/>
</dbReference>
<evidence type="ECO:0000256" key="6">
    <source>
        <dbReference type="ARBA" id="ARBA00022679"/>
    </source>
</evidence>
<feature type="transmembrane region" description="Helical" evidence="12">
    <location>
        <begin position="7"/>
        <end position="29"/>
    </location>
</feature>
<dbReference type="OrthoDB" id="272139at2759"/>
<dbReference type="InterPro" id="IPR017850">
    <property type="entry name" value="Alkaline_phosphatase_core_sf"/>
</dbReference>
<keyword evidence="16" id="KW-1185">Reference proteome</keyword>
<evidence type="ECO:0000256" key="10">
    <source>
        <dbReference type="ARBA" id="ARBA00023136"/>
    </source>
</evidence>
<comment type="similarity">
    <text evidence="3 12">Belongs to the PIGG/PIGN/PIGO family. PIGG subfamily.</text>
</comment>
<evidence type="ECO:0000313" key="15">
    <source>
        <dbReference type="EMBL" id="PVU99101.1"/>
    </source>
</evidence>
<evidence type="ECO:0000256" key="9">
    <source>
        <dbReference type="ARBA" id="ARBA00022989"/>
    </source>
</evidence>